<gene>
    <name evidence="2" type="ORF">EJ02DRAFT_459542</name>
</gene>
<protein>
    <recommendedName>
        <fullName evidence="1">DUF7730 domain-containing protein</fullName>
    </recommendedName>
</protein>
<sequence>MSDVTAPETYASGRYSKRKRTQVTYHLDELDVSDSESDLERPQLKKSKATTVSRPLSKRKIFPFMQLPAEIRNLIYGYALIDPFGIHLVGKFIHKRRTVERISAECQDKVSRYQRRTNIMSKFRAQYENYASLVPSLLAVSKQVHREGLDILYSNEFIMADSFALYAFLINLGPAKAKHLKTIRLMGWGYGRTMKAYNHSCFAVLVYATNITALHIDAEADWYSAVKRGADQIYRDLFPWLEAVGIAKGKFDAAVDVLHLGDEYLSPYCSSTGREVLSRNQEIEEFKAKLGKLLGAQQKRVMAKTVKKRKVTKDAVTGEL</sequence>
<dbReference type="Proteomes" id="UP000800038">
    <property type="component" value="Unassembled WGS sequence"/>
</dbReference>
<dbReference type="PANTHER" id="PTHR42085">
    <property type="entry name" value="F-BOX DOMAIN-CONTAINING PROTEIN"/>
    <property type="match status" value="1"/>
</dbReference>
<evidence type="ECO:0000313" key="3">
    <source>
        <dbReference type="Proteomes" id="UP000800038"/>
    </source>
</evidence>
<dbReference type="OrthoDB" id="5397846at2759"/>
<dbReference type="InterPro" id="IPR056632">
    <property type="entry name" value="DUF7730"/>
</dbReference>
<keyword evidence="3" id="KW-1185">Reference proteome</keyword>
<dbReference type="InterPro" id="IPR038883">
    <property type="entry name" value="AN11006-like"/>
</dbReference>
<accession>A0A6A5S745</accession>
<organism evidence="2 3">
    <name type="scientific">Clathrospora elynae</name>
    <dbReference type="NCBI Taxonomy" id="706981"/>
    <lineage>
        <taxon>Eukaryota</taxon>
        <taxon>Fungi</taxon>
        <taxon>Dikarya</taxon>
        <taxon>Ascomycota</taxon>
        <taxon>Pezizomycotina</taxon>
        <taxon>Dothideomycetes</taxon>
        <taxon>Pleosporomycetidae</taxon>
        <taxon>Pleosporales</taxon>
        <taxon>Diademaceae</taxon>
        <taxon>Clathrospora</taxon>
    </lineage>
</organism>
<proteinExistence type="predicted"/>
<name>A0A6A5S745_9PLEO</name>
<dbReference type="Pfam" id="PF24864">
    <property type="entry name" value="DUF7730"/>
    <property type="match status" value="1"/>
</dbReference>
<dbReference type="AlphaFoldDB" id="A0A6A5S745"/>
<dbReference type="EMBL" id="ML976189">
    <property type="protein sequence ID" value="KAF1936425.1"/>
    <property type="molecule type" value="Genomic_DNA"/>
</dbReference>
<evidence type="ECO:0000313" key="2">
    <source>
        <dbReference type="EMBL" id="KAF1936425.1"/>
    </source>
</evidence>
<feature type="domain" description="DUF7730" evidence="1">
    <location>
        <begin position="64"/>
        <end position="185"/>
    </location>
</feature>
<dbReference type="PANTHER" id="PTHR42085:SF8">
    <property type="entry name" value="F-BOX DOMAIN-CONTAINING PROTEIN"/>
    <property type="match status" value="1"/>
</dbReference>
<evidence type="ECO:0000259" key="1">
    <source>
        <dbReference type="Pfam" id="PF24864"/>
    </source>
</evidence>
<reference evidence="2" key="1">
    <citation type="journal article" date="2020" name="Stud. Mycol.">
        <title>101 Dothideomycetes genomes: a test case for predicting lifestyles and emergence of pathogens.</title>
        <authorList>
            <person name="Haridas S."/>
            <person name="Albert R."/>
            <person name="Binder M."/>
            <person name="Bloem J."/>
            <person name="Labutti K."/>
            <person name="Salamov A."/>
            <person name="Andreopoulos B."/>
            <person name="Baker S."/>
            <person name="Barry K."/>
            <person name="Bills G."/>
            <person name="Bluhm B."/>
            <person name="Cannon C."/>
            <person name="Castanera R."/>
            <person name="Culley D."/>
            <person name="Daum C."/>
            <person name="Ezra D."/>
            <person name="Gonzalez J."/>
            <person name="Henrissat B."/>
            <person name="Kuo A."/>
            <person name="Liang C."/>
            <person name="Lipzen A."/>
            <person name="Lutzoni F."/>
            <person name="Magnuson J."/>
            <person name="Mondo S."/>
            <person name="Nolan M."/>
            <person name="Ohm R."/>
            <person name="Pangilinan J."/>
            <person name="Park H.-J."/>
            <person name="Ramirez L."/>
            <person name="Alfaro M."/>
            <person name="Sun H."/>
            <person name="Tritt A."/>
            <person name="Yoshinaga Y."/>
            <person name="Zwiers L.-H."/>
            <person name="Turgeon B."/>
            <person name="Goodwin S."/>
            <person name="Spatafora J."/>
            <person name="Crous P."/>
            <person name="Grigoriev I."/>
        </authorList>
    </citation>
    <scope>NUCLEOTIDE SEQUENCE</scope>
    <source>
        <strain evidence="2">CBS 161.51</strain>
    </source>
</reference>